<gene>
    <name evidence="1" type="ORF">LCGC14_1039280</name>
</gene>
<accession>A0A0F9MSA1</accession>
<dbReference type="EMBL" id="LAZR01004269">
    <property type="protein sequence ID" value="KKN10180.1"/>
    <property type="molecule type" value="Genomic_DNA"/>
</dbReference>
<protein>
    <submittedName>
        <fullName evidence="1">Uncharacterized protein</fullName>
    </submittedName>
</protein>
<organism evidence="1">
    <name type="scientific">marine sediment metagenome</name>
    <dbReference type="NCBI Taxonomy" id="412755"/>
    <lineage>
        <taxon>unclassified sequences</taxon>
        <taxon>metagenomes</taxon>
        <taxon>ecological metagenomes</taxon>
    </lineage>
</organism>
<evidence type="ECO:0000313" key="1">
    <source>
        <dbReference type="EMBL" id="KKN10180.1"/>
    </source>
</evidence>
<proteinExistence type="predicted"/>
<comment type="caution">
    <text evidence="1">The sequence shown here is derived from an EMBL/GenBank/DDBJ whole genome shotgun (WGS) entry which is preliminary data.</text>
</comment>
<reference evidence="1" key="1">
    <citation type="journal article" date="2015" name="Nature">
        <title>Complex archaea that bridge the gap between prokaryotes and eukaryotes.</title>
        <authorList>
            <person name="Spang A."/>
            <person name="Saw J.H."/>
            <person name="Jorgensen S.L."/>
            <person name="Zaremba-Niedzwiedzka K."/>
            <person name="Martijn J."/>
            <person name="Lind A.E."/>
            <person name="van Eijk R."/>
            <person name="Schleper C."/>
            <person name="Guy L."/>
            <person name="Ettema T.J."/>
        </authorList>
    </citation>
    <scope>NUCLEOTIDE SEQUENCE</scope>
</reference>
<dbReference type="AlphaFoldDB" id="A0A0F9MSA1"/>
<sequence>MTRGTPFTKLYPGALQKLWDRYDRLPSEYRLMVADDPNGNMTETLEAAEDLAREAGLLSPLPGEKELSKKELRALRDRERTEAAKARSRVVYKLPPGAVFTRNPPPDAKKVVVTVVKPEKPQRSKSEHNS</sequence>
<name>A0A0F9MSA1_9ZZZZ</name>